<proteinExistence type="predicted"/>
<evidence type="ECO:0000313" key="2">
    <source>
        <dbReference type="Proteomes" id="UP001428341"/>
    </source>
</evidence>
<dbReference type="EMBL" id="JBCGBO010000006">
    <property type="protein sequence ID" value="KAK9194216.1"/>
    <property type="molecule type" value="Genomic_DNA"/>
</dbReference>
<reference evidence="1 2" key="1">
    <citation type="submission" date="2024-05" db="EMBL/GenBank/DDBJ databases">
        <title>Haplotype-resolved chromosome-level genome assembly of Huyou (Citrus changshanensis).</title>
        <authorList>
            <person name="Miao C."/>
            <person name="Chen W."/>
            <person name="Wu Y."/>
            <person name="Wang L."/>
            <person name="Zhao S."/>
            <person name="Grierson D."/>
            <person name="Xu C."/>
            <person name="Chen K."/>
        </authorList>
    </citation>
    <scope>NUCLEOTIDE SEQUENCE [LARGE SCALE GENOMIC DNA]</scope>
    <source>
        <strain evidence="1">01-14</strain>
        <tissue evidence="1">Leaf</tissue>
    </source>
</reference>
<evidence type="ECO:0000313" key="1">
    <source>
        <dbReference type="EMBL" id="KAK9194216.1"/>
    </source>
</evidence>
<keyword evidence="2" id="KW-1185">Reference proteome</keyword>
<protein>
    <submittedName>
        <fullName evidence="1">Uncharacterized protein</fullName>
    </submittedName>
</protein>
<dbReference type="Proteomes" id="UP001428341">
    <property type="component" value="Unassembled WGS sequence"/>
</dbReference>
<sequence>MKRQSVNNVFLNSLLFALLLLSYSKSISARPFAQNQGG</sequence>
<name>A0AAP0M2C6_9ROSI</name>
<comment type="caution">
    <text evidence="1">The sequence shown here is derived from an EMBL/GenBank/DDBJ whole genome shotgun (WGS) entry which is preliminary data.</text>
</comment>
<organism evidence="1 2">
    <name type="scientific">Citrus x changshan-huyou</name>
    <dbReference type="NCBI Taxonomy" id="2935761"/>
    <lineage>
        <taxon>Eukaryota</taxon>
        <taxon>Viridiplantae</taxon>
        <taxon>Streptophyta</taxon>
        <taxon>Embryophyta</taxon>
        <taxon>Tracheophyta</taxon>
        <taxon>Spermatophyta</taxon>
        <taxon>Magnoliopsida</taxon>
        <taxon>eudicotyledons</taxon>
        <taxon>Gunneridae</taxon>
        <taxon>Pentapetalae</taxon>
        <taxon>rosids</taxon>
        <taxon>malvids</taxon>
        <taxon>Sapindales</taxon>
        <taxon>Rutaceae</taxon>
        <taxon>Aurantioideae</taxon>
        <taxon>Citrus</taxon>
    </lineage>
</organism>
<gene>
    <name evidence="1" type="ORF">WN944_004919</name>
</gene>
<dbReference type="AlphaFoldDB" id="A0AAP0M2C6"/>
<accession>A0AAP0M2C6</accession>